<sequence length="82" mass="9001">MALHLLFIQKRGNMAKIKTTKEQIENSISHRVRVATGLTLKMYCEAKGISYTSLTVTGYISKKAARIMQNDGIDVDATVGVA</sequence>
<evidence type="ECO:0000313" key="1">
    <source>
        <dbReference type="EMBL" id="CUV65200.1"/>
    </source>
</evidence>
<dbReference type="AlphaFoldDB" id="A0A0S4XLL2"/>
<name>A0A0S4XLL2_9BACT</name>
<organism evidence="1">
    <name type="scientific">Sulfurovum sp. enrichment culture clone C5</name>
    <dbReference type="NCBI Taxonomy" id="497650"/>
    <lineage>
        <taxon>Bacteria</taxon>
        <taxon>Pseudomonadati</taxon>
        <taxon>Campylobacterota</taxon>
        <taxon>Epsilonproteobacteria</taxon>
        <taxon>Campylobacterales</taxon>
        <taxon>Sulfurovaceae</taxon>
        <taxon>Sulfurovum</taxon>
        <taxon>environmental samples</taxon>
    </lineage>
</organism>
<accession>A0A0S4XLL2</accession>
<gene>
    <name evidence="1" type="ORF">BN3087_220017</name>
</gene>
<dbReference type="EMBL" id="FAXN01000021">
    <property type="protein sequence ID" value="CUV65200.1"/>
    <property type="molecule type" value="Genomic_DNA"/>
</dbReference>
<protein>
    <submittedName>
        <fullName evidence="1">Uncharacterized protein</fullName>
    </submittedName>
</protein>
<reference evidence="1" key="1">
    <citation type="submission" date="2015-11" db="EMBL/GenBank/DDBJ databases">
        <authorList>
            <person name="Zhang Y."/>
            <person name="Guo Z."/>
        </authorList>
    </citation>
    <scope>NUCLEOTIDE SEQUENCE</scope>
    <source>
        <strain evidence="1">BN30871</strain>
    </source>
</reference>
<proteinExistence type="predicted"/>